<dbReference type="GO" id="GO:0003700">
    <property type="term" value="F:DNA-binding transcription factor activity"/>
    <property type="evidence" value="ECO:0007669"/>
    <property type="project" value="InterPro"/>
</dbReference>
<dbReference type="InterPro" id="IPR016181">
    <property type="entry name" value="Acyl_CoA_acyltransferase"/>
</dbReference>
<evidence type="ECO:0000256" key="1">
    <source>
        <dbReference type="ARBA" id="ARBA00022679"/>
    </source>
</evidence>
<dbReference type="InterPro" id="IPR036388">
    <property type="entry name" value="WH-like_DNA-bd_sf"/>
</dbReference>
<accession>A0A6J4KS92</accession>
<dbReference type="Gene3D" id="1.10.10.10">
    <property type="entry name" value="Winged helix-like DNA-binding domain superfamily/Winged helix DNA-binding domain"/>
    <property type="match status" value="1"/>
</dbReference>
<reference evidence="4" key="1">
    <citation type="submission" date="2020-02" db="EMBL/GenBank/DDBJ databases">
        <authorList>
            <person name="Meier V. D."/>
        </authorList>
    </citation>
    <scope>NUCLEOTIDE SEQUENCE</scope>
    <source>
        <strain evidence="4">AVDCRST_MAG56</strain>
    </source>
</reference>
<dbReference type="SUPFAM" id="SSF55729">
    <property type="entry name" value="Acyl-CoA N-acyltransferases (Nat)"/>
    <property type="match status" value="1"/>
</dbReference>
<dbReference type="PANTHER" id="PTHR13947:SF37">
    <property type="entry name" value="LD18367P"/>
    <property type="match status" value="1"/>
</dbReference>
<organism evidence="4">
    <name type="scientific">uncultured Cytophagales bacterium</name>
    <dbReference type="NCBI Taxonomy" id="158755"/>
    <lineage>
        <taxon>Bacteria</taxon>
        <taxon>Pseudomonadati</taxon>
        <taxon>Bacteroidota</taxon>
        <taxon>Sphingobacteriia</taxon>
        <taxon>Sphingobacteriales</taxon>
        <taxon>environmental samples</taxon>
    </lineage>
</organism>
<dbReference type="InterPro" id="IPR036390">
    <property type="entry name" value="WH_DNA-bd_sf"/>
</dbReference>
<dbReference type="PANTHER" id="PTHR13947">
    <property type="entry name" value="GNAT FAMILY N-ACETYLTRANSFERASE"/>
    <property type="match status" value="1"/>
</dbReference>
<dbReference type="InterPro" id="IPR000182">
    <property type="entry name" value="GNAT_dom"/>
</dbReference>
<evidence type="ECO:0000259" key="2">
    <source>
        <dbReference type="PROSITE" id="PS50995"/>
    </source>
</evidence>
<dbReference type="SMART" id="SM00347">
    <property type="entry name" value="HTH_MARR"/>
    <property type="match status" value="1"/>
</dbReference>
<dbReference type="Pfam" id="PF00583">
    <property type="entry name" value="Acetyltransf_1"/>
    <property type="match status" value="1"/>
</dbReference>
<gene>
    <name evidence="4" type="ORF">AVDCRST_MAG56-6420</name>
</gene>
<dbReference type="CDD" id="cd04301">
    <property type="entry name" value="NAT_SF"/>
    <property type="match status" value="1"/>
</dbReference>
<evidence type="ECO:0000313" key="4">
    <source>
        <dbReference type="EMBL" id="CAA9313733.1"/>
    </source>
</evidence>
<dbReference type="Gene3D" id="3.40.630.30">
    <property type="match status" value="1"/>
</dbReference>
<dbReference type="PROSITE" id="PS50995">
    <property type="entry name" value="HTH_MARR_2"/>
    <property type="match status" value="1"/>
</dbReference>
<dbReference type="AlphaFoldDB" id="A0A6J4KS92"/>
<sequence length="315" mass="36062">MNTLNQLAELALGSRLKRLSEVFLKDVSDLYKQFDLAFEAKWFPVYYLLANQGSSSITQIAQALGISHPAVVKIAGELEQHGLIISSKAESDSRKRLLTLSEKGLQLLPRLQPLWGAISQVTQDLLSQQQHNLLFALEEMETLLQRQDHFTRVREHLKRQQLEEVMLLDYEPTYKEAFKRLNLEWIKQYFQVEDIDHQVLDDPEGNILAPGGFVFFARYEDQVAGTCALIKHEEHAYELSKLAVSPAFQGKQIGKKLCLYAIEKARQAGARQVFLESSTRLVAAIELYKKIGFRKVSFSSHSHYARTDIRMVLEL</sequence>
<evidence type="ECO:0008006" key="5">
    <source>
        <dbReference type="Google" id="ProtNLM"/>
    </source>
</evidence>
<dbReference type="PRINTS" id="PR00598">
    <property type="entry name" value="HTHMARR"/>
</dbReference>
<dbReference type="EMBL" id="CADCTQ010000532">
    <property type="protein sequence ID" value="CAA9313733.1"/>
    <property type="molecule type" value="Genomic_DNA"/>
</dbReference>
<feature type="domain" description="N-acetyltransferase" evidence="3">
    <location>
        <begin position="165"/>
        <end position="315"/>
    </location>
</feature>
<name>A0A6J4KS92_9SPHI</name>
<proteinExistence type="predicted"/>
<dbReference type="PROSITE" id="PS51186">
    <property type="entry name" value="GNAT"/>
    <property type="match status" value="1"/>
</dbReference>
<dbReference type="Pfam" id="PF01047">
    <property type="entry name" value="MarR"/>
    <property type="match status" value="1"/>
</dbReference>
<evidence type="ECO:0000259" key="3">
    <source>
        <dbReference type="PROSITE" id="PS51186"/>
    </source>
</evidence>
<dbReference type="InterPro" id="IPR000835">
    <property type="entry name" value="HTH_MarR-typ"/>
</dbReference>
<protein>
    <recommendedName>
        <fullName evidence="5">Transcriptional regulator, MarR family</fullName>
    </recommendedName>
</protein>
<dbReference type="GO" id="GO:0008080">
    <property type="term" value="F:N-acetyltransferase activity"/>
    <property type="evidence" value="ECO:0007669"/>
    <property type="project" value="InterPro"/>
</dbReference>
<dbReference type="InterPro" id="IPR050769">
    <property type="entry name" value="NAT_camello-type"/>
</dbReference>
<feature type="domain" description="HTH marR-type" evidence="2">
    <location>
        <begin position="9"/>
        <end position="149"/>
    </location>
</feature>
<dbReference type="SUPFAM" id="SSF46785">
    <property type="entry name" value="Winged helix' DNA-binding domain"/>
    <property type="match status" value="1"/>
</dbReference>
<keyword evidence="1" id="KW-0808">Transferase</keyword>